<keyword evidence="7 9" id="KW-0811">Translocation</keyword>
<comment type="subcellular location">
    <subcellularLocation>
        <location evidence="9">Cell membrane</location>
        <topology evidence="9">Single-pass membrane protein</topology>
    </subcellularLocation>
    <subcellularLocation>
        <location evidence="1">Membrane</location>
    </subcellularLocation>
</comment>
<dbReference type="PANTHER" id="PTHR33910">
    <property type="entry name" value="PROTEIN TRANSLOCASE SUBUNIT SECE"/>
    <property type="match status" value="1"/>
</dbReference>
<evidence type="ECO:0000313" key="10">
    <source>
        <dbReference type="EMBL" id="HDI83162.1"/>
    </source>
</evidence>
<keyword evidence="4 9" id="KW-0812">Transmembrane</keyword>
<dbReference type="NCBIfam" id="TIGR00964">
    <property type="entry name" value="secE_bact"/>
    <property type="match status" value="1"/>
</dbReference>
<dbReference type="GO" id="GO:0043952">
    <property type="term" value="P:protein transport by the Sec complex"/>
    <property type="evidence" value="ECO:0007669"/>
    <property type="project" value="UniProtKB-UniRule"/>
</dbReference>
<dbReference type="GO" id="GO:0006605">
    <property type="term" value="P:protein targeting"/>
    <property type="evidence" value="ECO:0007669"/>
    <property type="project" value="UniProtKB-UniRule"/>
</dbReference>
<proteinExistence type="inferred from homology"/>
<dbReference type="PANTHER" id="PTHR33910:SF1">
    <property type="entry name" value="PROTEIN TRANSLOCASE SUBUNIT SECE"/>
    <property type="match status" value="1"/>
</dbReference>
<evidence type="ECO:0000256" key="4">
    <source>
        <dbReference type="ARBA" id="ARBA00022692"/>
    </source>
</evidence>
<accession>A0A7C0ZF54</accession>
<dbReference type="Pfam" id="PF00584">
    <property type="entry name" value="SecE"/>
    <property type="match status" value="1"/>
</dbReference>
<evidence type="ECO:0000256" key="7">
    <source>
        <dbReference type="ARBA" id="ARBA00023010"/>
    </source>
</evidence>
<dbReference type="Proteomes" id="UP000885847">
    <property type="component" value="Unassembled WGS sequence"/>
</dbReference>
<comment type="subunit">
    <text evidence="9">Component of the Sec protein translocase complex. Heterotrimer consisting of SecY, SecE and SecG subunits. The heterotrimers can form oligomers, although 1 heterotrimer is thought to be able to translocate proteins. Interacts with the ribosome. Interacts with SecDF, and other proteins may be involved. Interacts with SecA.</text>
</comment>
<dbReference type="GO" id="GO:0008320">
    <property type="term" value="F:protein transmembrane transporter activity"/>
    <property type="evidence" value="ECO:0007669"/>
    <property type="project" value="UniProtKB-UniRule"/>
</dbReference>
<name>A0A7C0ZF54_UNCW3</name>
<dbReference type="HAMAP" id="MF_00422">
    <property type="entry name" value="SecE"/>
    <property type="match status" value="1"/>
</dbReference>
<evidence type="ECO:0000256" key="9">
    <source>
        <dbReference type="HAMAP-Rule" id="MF_00422"/>
    </source>
</evidence>
<dbReference type="InterPro" id="IPR001901">
    <property type="entry name" value="Translocase_SecE/Sec61-g"/>
</dbReference>
<protein>
    <recommendedName>
        <fullName evidence="9">Protein translocase subunit SecE</fullName>
    </recommendedName>
</protein>
<dbReference type="Gene3D" id="1.20.5.1030">
    <property type="entry name" value="Preprotein translocase secy subunit"/>
    <property type="match status" value="1"/>
</dbReference>
<comment type="caution">
    <text evidence="10">The sequence shown here is derived from an EMBL/GenBank/DDBJ whole genome shotgun (WGS) entry which is preliminary data.</text>
</comment>
<evidence type="ECO:0000256" key="1">
    <source>
        <dbReference type="ARBA" id="ARBA00004370"/>
    </source>
</evidence>
<dbReference type="EMBL" id="DQWE01000250">
    <property type="protein sequence ID" value="HDI83162.1"/>
    <property type="molecule type" value="Genomic_DNA"/>
</dbReference>
<evidence type="ECO:0000256" key="8">
    <source>
        <dbReference type="ARBA" id="ARBA00023136"/>
    </source>
</evidence>
<dbReference type="GO" id="GO:0065002">
    <property type="term" value="P:intracellular protein transmembrane transport"/>
    <property type="evidence" value="ECO:0007669"/>
    <property type="project" value="UniProtKB-UniRule"/>
</dbReference>
<dbReference type="GO" id="GO:0005886">
    <property type="term" value="C:plasma membrane"/>
    <property type="evidence" value="ECO:0007669"/>
    <property type="project" value="UniProtKB-SubCell"/>
</dbReference>
<evidence type="ECO:0000256" key="3">
    <source>
        <dbReference type="ARBA" id="ARBA00022475"/>
    </source>
</evidence>
<evidence type="ECO:0000256" key="6">
    <source>
        <dbReference type="ARBA" id="ARBA00022989"/>
    </source>
</evidence>
<dbReference type="AlphaFoldDB" id="A0A7C0ZF54"/>
<evidence type="ECO:0000256" key="2">
    <source>
        <dbReference type="ARBA" id="ARBA00022448"/>
    </source>
</evidence>
<keyword evidence="3 9" id="KW-1003">Cell membrane</keyword>
<organism evidence="10">
    <name type="scientific">candidate division WOR-3 bacterium</name>
    <dbReference type="NCBI Taxonomy" id="2052148"/>
    <lineage>
        <taxon>Bacteria</taxon>
        <taxon>Bacteria division WOR-3</taxon>
    </lineage>
</organism>
<reference evidence="10" key="1">
    <citation type="journal article" date="2020" name="mSystems">
        <title>Genome- and Community-Level Interaction Insights into Carbon Utilization and Element Cycling Functions of Hydrothermarchaeota in Hydrothermal Sediment.</title>
        <authorList>
            <person name="Zhou Z."/>
            <person name="Liu Y."/>
            <person name="Xu W."/>
            <person name="Pan J."/>
            <person name="Luo Z.H."/>
            <person name="Li M."/>
        </authorList>
    </citation>
    <scope>NUCLEOTIDE SEQUENCE [LARGE SCALE GENOMIC DNA]</scope>
    <source>
        <strain evidence="10">HyVt-102</strain>
    </source>
</reference>
<dbReference type="InterPro" id="IPR038379">
    <property type="entry name" value="SecE_sf"/>
</dbReference>
<comment type="function">
    <text evidence="9">Essential subunit of the Sec protein translocation channel SecYEG. Clamps together the 2 halves of SecY. May contact the channel plug during translocation.</text>
</comment>
<sequence length="61" mass="6998">MFAKLIKFLKEVKIEVSKVSYPSRKELWTSTGVVIVFSAILSLFIYAFDLLFSRALIAVLR</sequence>
<feature type="transmembrane region" description="Helical" evidence="9">
    <location>
        <begin position="27"/>
        <end position="52"/>
    </location>
</feature>
<keyword evidence="5 9" id="KW-0653">Protein transport</keyword>
<dbReference type="GO" id="GO:0009306">
    <property type="term" value="P:protein secretion"/>
    <property type="evidence" value="ECO:0007669"/>
    <property type="project" value="UniProtKB-UniRule"/>
</dbReference>
<comment type="similarity">
    <text evidence="9">Belongs to the SecE/SEC61-gamma family.</text>
</comment>
<dbReference type="InterPro" id="IPR005807">
    <property type="entry name" value="SecE_bac"/>
</dbReference>
<keyword evidence="8 9" id="KW-0472">Membrane</keyword>
<keyword evidence="2 9" id="KW-0813">Transport</keyword>
<evidence type="ECO:0000256" key="5">
    <source>
        <dbReference type="ARBA" id="ARBA00022927"/>
    </source>
</evidence>
<keyword evidence="6 9" id="KW-1133">Transmembrane helix</keyword>
<gene>
    <name evidence="9 10" type="primary">secE</name>
    <name evidence="10" type="ORF">ENF18_05170</name>
</gene>